<dbReference type="GO" id="GO:0003676">
    <property type="term" value="F:nucleic acid binding"/>
    <property type="evidence" value="ECO:0007669"/>
    <property type="project" value="InterPro"/>
</dbReference>
<dbReference type="InterPro" id="IPR012337">
    <property type="entry name" value="RNaseH-like_sf"/>
</dbReference>
<sequence length="180" mass="20117">MPTGTKGGAKHAIVAVDYFTKWVEAEAESLVHITEANTTSFVKKNIIYRFGIPSIIITDNGTQFDNKKFREMCEEFKIANYYASPAHPQTNGQTEAVNKVIKHTLKAKLEAKKGGWVDKLPEVLWAYRTTVRSSTGETPFALAFGTEAVILAKNNFYIPQGSVIQPRAQYRYAAAELRRA</sequence>
<evidence type="ECO:0000313" key="3">
    <source>
        <dbReference type="Proteomes" id="UP001168877"/>
    </source>
</evidence>
<comment type="caution">
    <text evidence="2">The sequence shown here is derived from an EMBL/GenBank/DDBJ whole genome shotgun (WGS) entry which is preliminary data.</text>
</comment>
<reference evidence="2" key="2">
    <citation type="submission" date="2023-06" db="EMBL/GenBank/DDBJ databases">
        <authorList>
            <person name="Swenson N.G."/>
            <person name="Wegrzyn J.L."/>
            <person name="Mcevoy S.L."/>
        </authorList>
    </citation>
    <scope>NUCLEOTIDE SEQUENCE</scope>
    <source>
        <strain evidence="2">NS2018</strain>
        <tissue evidence="2">Leaf</tissue>
    </source>
</reference>
<dbReference type="InterPro" id="IPR036397">
    <property type="entry name" value="RNaseH_sf"/>
</dbReference>
<dbReference type="InterPro" id="IPR001584">
    <property type="entry name" value="Integrase_cat-core"/>
</dbReference>
<dbReference type="PROSITE" id="PS50994">
    <property type="entry name" value="INTEGRASE"/>
    <property type="match status" value="1"/>
</dbReference>
<accession>A0AA39VLG7</accession>
<reference evidence="2" key="1">
    <citation type="journal article" date="2022" name="Plant J.">
        <title>Strategies of tolerance reflected in two North American maple genomes.</title>
        <authorList>
            <person name="McEvoy S.L."/>
            <person name="Sezen U.U."/>
            <person name="Trouern-Trend A."/>
            <person name="McMahon S.M."/>
            <person name="Schaberg P.G."/>
            <person name="Yang J."/>
            <person name="Wegrzyn J.L."/>
            <person name="Swenson N.G."/>
        </authorList>
    </citation>
    <scope>NUCLEOTIDE SEQUENCE</scope>
    <source>
        <strain evidence="2">NS2018</strain>
    </source>
</reference>
<gene>
    <name evidence="2" type="ORF">LWI29_024031</name>
</gene>
<proteinExistence type="predicted"/>
<keyword evidence="3" id="KW-1185">Reference proteome</keyword>
<evidence type="ECO:0000259" key="1">
    <source>
        <dbReference type="PROSITE" id="PS50994"/>
    </source>
</evidence>
<feature type="domain" description="Integrase catalytic" evidence="1">
    <location>
        <begin position="1"/>
        <end position="147"/>
    </location>
</feature>
<protein>
    <recommendedName>
        <fullName evidence="1">Integrase catalytic domain-containing protein</fullName>
    </recommendedName>
</protein>
<dbReference type="AlphaFoldDB" id="A0AA39VLG7"/>
<dbReference type="SUPFAM" id="SSF53098">
    <property type="entry name" value="Ribonuclease H-like"/>
    <property type="match status" value="1"/>
</dbReference>
<dbReference type="EMBL" id="JAUESC010000381">
    <property type="protein sequence ID" value="KAK0590214.1"/>
    <property type="molecule type" value="Genomic_DNA"/>
</dbReference>
<dbReference type="Gene3D" id="3.30.420.10">
    <property type="entry name" value="Ribonuclease H-like superfamily/Ribonuclease H"/>
    <property type="match status" value="1"/>
</dbReference>
<evidence type="ECO:0000313" key="2">
    <source>
        <dbReference type="EMBL" id="KAK0590214.1"/>
    </source>
</evidence>
<dbReference type="InterPro" id="IPR050951">
    <property type="entry name" value="Retrovirus_Pol_polyprotein"/>
</dbReference>
<name>A0AA39VLG7_ACESA</name>
<dbReference type="PANTHER" id="PTHR37984">
    <property type="entry name" value="PROTEIN CBG26694"/>
    <property type="match status" value="1"/>
</dbReference>
<dbReference type="Proteomes" id="UP001168877">
    <property type="component" value="Unassembled WGS sequence"/>
</dbReference>
<organism evidence="2 3">
    <name type="scientific">Acer saccharum</name>
    <name type="common">Sugar maple</name>
    <dbReference type="NCBI Taxonomy" id="4024"/>
    <lineage>
        <taxon>Eukaryota</taxon>
        <taxon>Viridiplantae</taxon>
        <taxon>Streptophyta</taxon>
        <taxon>Embryophyta</taxon>
        <taxon>Tracheophyta</taxon>
        <taxon>Spermatophyta</taxon>
        <taxon>Magnoliopsida</taxon>
        <taxon>eudicotyledons</taxon>
        <taxon>Gunneridae</taxon>
        <taxon>Pentapetalae</taxon>
        <taxon>rosids</taxon>
        <taxon>malvids</taxon>
        <taxon>Sapindales</taxon>
        <taxon>Sapindaceae</taxon>
        <taxon>Hippocastanoideae</taxon>
        <taxon>Acereae</taxon>
        <taxon>Acer</taxon>
    </lineage>
</organism>
<dbReference type="PANTHER" id="PTHR37984:SF5">
    <property type="entry name" value="PROTEIN NYNRIN-LIKE"/>
    <property type="match status" value="1"/>
</dbReference>
<dbReference type="Pfam" id="PF00665">
    <property type="entry name" value="rve"/>
    <property type="match status" value="1"/>
</dbReference>
<dbReference type="GO" id="GO:0015074">
    <property type="term" value="P:DNA integration"/>
    <property type="evidence" value="ECO:0007669"/>
    <property type="project" value="InterPro"/>
</dbReference>